<evidence type="ECO:0000256" key="3">
    <source>
        <dbReference type="ARBA" id="ARBA00022475"/>
    </source>
</evidence>
<dbReference type="AlphaFoldDB" id="A0A2K3MZN3"/>
<dbReference type="InterPro" id="IPR055414">
    <property type="entry name" value="LRR_R13L4/SHOC2-like"/>
</dbReference>
<proteinExistence type="inferred from homology"/>
<keyword evidence="3" id="KW-1003">Cell membrane</keyword>
<dbReference type="Gene3D" id="3.80.10.10">
    <property type="entry name" value="Ribonuclease Inhibitor"/>
    <property type="match status" value="5"/>
</dbReference>
<gene>
    <name evidence="15" type="ORF">L195_g019401</name>
</gene>
<dbReference type="InterPro" id="IPR032675">
    <property type="entry name" value="LRR_dom_sf"/>
</dbReference>
<dbReference type="SUPFAM" id="SSF52058">
    <property type="entry name" value="L domain-like"/>
    <property type="match status" value="3"/>
</dbReference>
<evidence type="ECO:0000313" key="15">
    <source>
        <dbReference type="EMBL" id="PNX96199.1"/>
    </source>
</evidence>
<evidence type="ECO:0000256" key="5">
    <source>
        <dbReference type="ARBA" id="ARBA00022692"/>
    </source>
</evidence>
<dbReference type="InterPro" id="IPR003591">
    <property type="entry name" value="Leu-rich_rpt_typical-subtyp"/>
</dbReference>
<keyword evidence="7" id="KW-0677">Repeat</keyword>
<comment type="caution">
    <text evidence="15">The sequence shown here is derived from an EMBL/GenBank/DDBJ whole genome shotgun (WGS) entry which is preliminary data.</text>
</comment>
<keyword evidence="5 12" id="KW-0812">Transmembrane</keyword>
<organism evidence="15 16">
    <name type="scientific">Trifolium pratense</name>
    <name type="common">Red clover</name>
    <dbReference type="NCBI Taxonomy" id="57577"/>
    <lineage>
        <taxon>Eukaryota</taxon>
        <taxon>Viridiplantae</taxon>
        <taxon>Streptophyta</taxon>
        <taxon>Embryophyta</taxon>
        <taxon>Tracheophyta</taxon>
        <taxon>Spermatophyta</taxon>
        <taxon>Magnoliopsida</taxon>
        <taxon>eudicotyledons</taxon>
        <taxon>Gunneridae</taxon>
        <taxon>Pentapetalae</taxon>
        <taxon>rosids</taxon>
        <taxon>fabids</taxon>
        <taxon>Fabales</taxon>
        <taxon>Fabaceae</taxon>
        <taxon>Papilionoideae</taxon>
        <taxon>50 kb inversion clade</taxon>
        <taxon>NPAAA clade</taxon>
        <taxon>Hologalegina</taxon>
        <taxon>IRL clade</taxon>
        <taxon>Trifolieae</taxon>
        <taxon>Trifolium</taxon>
    </lineage>
</organism>
<dbReference type="Pfam" id="PF23598">
    <property type="entry name" value="LRR_14"/>
    <property type="match status" value="1"/>
</dbReference>
<dbReference type="Pfam" id="PF08263">
    <property type="entry name" value="LRRNT_2"/>
    <property type="match status" value="1"/>
</dbReference>
<dbReference type="PANTHER" id="PTHR48061">
    <property type="entry name" value="LEUCINE-RICH REPEAT RECEPTOR PROTEIN KINASE EMS1-LIKE-RELATED"/>
    <property type="match status" value="1"/>
</dbReference>
<dbReference type="SMART" id="SM00369">
    <property type="entry name" value="LRR_TYP"/>
    <property type="match status" value="4"/>
</dbReference>
<keyword evidence="15" id="KW-0808">Transferase</keyword>
<feature type="domain" description="Disease resistance R13L4/SHOC-2-like LRR" evidence="14">
    <location>
        <begin position="98"/>
        <end position="234"/>
    </location>
</feature>
<dbReference type="InterPro" id="IPR013210">
    <property type="entry name" value="LRR_N_plant-typ"/>
</dbReference>
<dbReference type="Pfam" id="PF13855">
    <property type="entry name" value="LRR_8"/>
    <property type="match status" value="1"/>
</dbReference>
<keyword evidence="4" id="KW-0433">Leucine-rich repeat</keyword>
<dbReference type="STRING" id="57577.A0A2K3MZN3"/>
<keyword evidence="15" id="KW-0418">Kinase</keyword>
<accession>A0A2K3MZN3</accession>
<dbReference type="ExpressionAtlas" id="A0A2K3MZN3">
    <property type="expression patterns" value="baseline"/>
</dbReference>
<evidence type="ECO:0000256" key="7">
    <source>
        <dbReference type="ARBA" id="ARBA00022737"/>
    </source>
</evidence>
<reference evidence="15 16" key="2">
    <citation type="journal article" date="2017" name="Front. Plant Sci.">
        <title>Gene Classification and Mining of Molecular Markers Useful in Red Clover (Trifolium pratense) Breeding.</title>
        <authorList>
            <person name="Istvanek J."/>
            <person name="Dluhosova J."/>
            <person name="Dluhos P."/>
            <person name="Patkova L."/>
            <person name="Nedelnik J."/>
            <person name="Repkova J."/>
        </authorList>
    </citation>
    <scope>NUCLEOTIDE SEQUENCE [LARGE SCALE GENOMIC DNA]</scope>
    <source>
        <strain evidence="16">cv. Tatra</strain>
        <tissue evidence="15">Young leaves</tissue>
    </source>
</reference>
<protein>
    <submittedName>
        <fullName evidence="15">Receptor-like protein kinase</fullName>
    </submittedName>
</protein>
<reference evidence="15 16" key="1">
    <citation type="journal article" date="2014" name="Am. J. Bot.">
        <title>Genome assembly and annotation for red clover (Trifolium pratense; Fabaceae).</title>
        <authorList>
            <person name="Istvanek J."/>
            <person name="Jaros M."/>
            <person name="Krenek A."/>
            <person name="Repkova J."/>
        </authorList>
    </citation>
    <scope>NUCLEOTIDE SEQUENCE [LARGE SCALE GENOMIC DNA]</scope>
    <source>
        <strain evidence="16">cv. Tatra</strain>
        <tissue evidence="15">Young leaves</tissue>
    </source>
</reference>
<dbReference type="Proteomes" id="UP000236291">
    <property type="component" value="Unassembled WGS sequence"/>
</dbReference>
<keyword evidence="10 15" id="KW-0675">Receptor</keyword>
<evidence type="ECO:0000256" key="11">
    <source>
        <dbReference type="ARBA" id="ARBA00023180"/>
    </source>
</evidence>
<evidence type="ECO:0000256" key="9">
    <source>
        <dbReference type="ARBA" id="ARBA00023136"/>
    </source>
</evidence>
<dbReference type="FunFam" id="3.80.10.10:FF:000095">
    <property type="entry name" value="LRR receptor-like serine/threonine-protein kinase GSO1"/>
    <property type="match status" value="1"/>
</dbReference>
<feature type="transmembrane region" description="Helical" evidence="12">
    <location>
        <begin position="884"/>
        <end position="908"/>
    </location>
</feature>
<dbReference type="GO" id="GO:0005886">
    <property type="term" value="C:plasma membrane"/>
    <property type="evidence" value="ECO:0007669"/>
    <property type="project" value="UniProtKB-SubCell"/>
</dbReference>
<dbReference type="PROSITE" id="PS51450">
    <property type="entry name" value="LRR"/>
    <property type="match status" value="1"/>
</dbReference>
<feature type="domain" description="Leucine-rich repeat-containing N-terminal plant-type" evidence="13">
    <location>
        <begin position="40"/>
        <end position="87"/>
    </location>
</feature>
<dbReference type="Pfam" id="PF00560">
    <property type="entry name" value="LRR_1"/>
    <property type="match status" value="5"/>
</dbReference>
<dbReference type="PANTHER" id="PTHR48061:SF12">
    <property type="entry name" value="DISEASE RESISTANCE LIKE PROTEIN"/>
    <property type="match status" value="1"/>
</dbReference>
<evidence type="ECO:0000256" key="2">
    <source>
        <dbReference type="ARBA" id="ARBA00009592"/>
    </source>
</evidence>
<dbReference type="FunFam" id="3.80.10.10:FF:000111">
    <property type="entry name" value="LRR receptor-like serine/threonine-protein kinase ERECTA"/>
    <property type="match status" value="1"/>
</dbReference>
<dbReference type="PRINTS" id="PR00019">
    <property type="entry name" value="LEURICHRPT"/>
</dbReference>
<evidence type="ECO:0000256" key="4">
    <source>
        <dbReference type="ARBA" id="ARBA00022614"/>
    </source>
</evidence>
<evidence type="ECO:0000256" key="1">
    <source>
        <dbReference type="ARBA" id="ARBA00004251"/>
    </source>
</evidence>
<evidence type="ECO:0000256" key="12">
    <source>
        <dbReference type="SAM" id="Phobius"/>
    </source>
</evidence>
<sequence length="919" mass="101831">MHNNVVSPSVKKSHIGCEMTLTSVYKQVAILTLQAGFCHGDESRALLQFKKGFHIDKSASLNPLSYPKTASWNSSTDCCSWDGIQCDEHTNQVIHIDLRSCQLYGRMDANSSLFRLVHLRVLDLSDNDFNYSQIPSKIGELSQLRYLNLSLGIFSGEIPPRISQLSKLLYLDLGVNITSYSSSVNLLQLKLSSLRSIIQNSTKLESLELSFVTISSTLPETLTNLTSLQVLSFQNSDLYGEYPIGVFHLPNLKILNLRYNPNLNGRLPEFHSSSLTILALDETGFYGTLPVSIGNLSSLYALTIPNCHFFGYIPSSIGNLTQLKKINFRYNKFRGDLSTSLANLANLSFLYVGFNEFTIENISWIGKFSSLIGLDISSINIGSGTDIPLSFANLTQLEVLSADNSNITGEITSLIMNLTNLIFLNLPYNLLHGKLELDTFMKLRKLVFLDLSFNKLSFGKRSSKMIDSRIQVLGLKSCNLVEIPAFIKDLGDLGYLLLSNNNITYLPNWLRRKASLQILIVSHNSLIGEISPSICNLKSLVHLDLSFNNLSGNIPSCLGNFSQSLDTLMLKGNKLSGLIPQTYMIGNSLLQIDLSNNNLQGQLPRALVTCRRLEYFDVSHNNINDSFPFWLGDLPELKVLGLSNNEFHGDIRCSGKMKCTFPKLHIIDLSHNEFSGNFPSEMIQSWKAMKTSNTSQLQYEQKLVISGFYKPGQLSATVDKSYSFTMSNKGLVMVYEKLQEFYSLIAIDISSNKISGEIPRVIGDLKGLVLLNLSNNILIGSIPSSLGKLSKLEALDLSLNSLSGKLPQQLTQLTFLEFFNVSFNNLSGPIPQNKQFATFQGNSFEGNQGLCGDQLSKKCIDHAGPSFSPPASDGDNDSESLFELYWSVILIGYVGGLVGGVALGSAFYPDVVGWLKRFF</sequence>
<keyword evidence="9 12" id="KW-0472">Membrane</keyword>
<evidence type="ECO:0000256" key="6">
    <source>
        <dbReference type="ARBA" id="ARBA00022729"/>
    </source>
</evidence>
<dbReference type="EMBL" id="ASHM01014253">
    <property type="protein sequence ID" value="PNX96199.1"/>
    <property type="molecule type" value="Genomic_DNA"/>
</dbReference>
<evidence type="ECO:0000256" key="10">
    <source>
        <dbReference type="ARBA" id="ARBA00023170"/>
    </source>
</evidence>
<dbReference type="GO" id="GO:0016301">
    <property type="term" value="F:kinase activity"/>
    <property type="evidence" value="ECO:0007669"/>
    <property type="project" value="UniProtKB-KW"/>
</dbReference>
<comment type="subcellular location">
    <subcellularLocation>
        <location evidence="1">Cell membrane</location>
        <topology evidence="1">Single-pass type I membrane protein</topology>
    </subcellularLocation>
</comment>
<dbReference type="InterPro" id="IPR046956">
    <property type="entry name" value="RLP23-like"/>
</dbReference>
<evidence type="ECO:0000259" key="13">
    <source>
        <dbReference type="Pfam" id="PF08263"/>
    </source>
</evidence>
<comment type="similarity">
    <text evidence="2">Belongs to the RLP family.</text>
</comment>
<keyword evidence="6" id="KW-0732">Signal</keyword>
<evidence type="ECO:0000313" key="16">
    <source>
        <dbReference type="Proteomes" id="UP000236291"/>
    </source>
</evidence>
<evidence type="ECO:0000259" key="14">
    <source>
        <dbReference type="Pfam" id="PF23598"/>
    </source>
</evidence>
<evidence type="ECO:0000256" key="8">
    <source>
        <dbReference type="ARBA" id="ARBA00022989"/>
    </source>
</evidence>
<keyword evidence="11" id="KW-0325">Glycoprotein</keyword>
<name>A0A2K3MZN3_TRIPR</name>
<dbReference type="InterPro" id="IPR001611">
    <property type="entry name" value="Leu-rich_rpt"/>
</dbReference>
<keyword evidence="8 12" id="KW-1133">Transmembrane helix</keyword>